<evidence type="ECO:0000313" key="4">
    <source>
        <dbReference type="EMBL" id="WLS48276.1"/>
    </source>
</evidence>
<reference evidence="4 5" key="1">
    <citation type="submission" date="2023-07" db="EMBL/GenBank/DDBJ databases">
        <title>Micromonospora profundi TRM 95458 converts glycerol to a new osmotic compound.</title>
        <authorList>
            <person name="Lu D."/>
        </authorList>
    </citation>
    <scope>NUCLEOTIDE SEQUENCE [LARGE SCALE GENOMIC DNA]</scope>
    <source>
        <strain evidence="4 5">TRM95458</strain>
    </source>
</reference>
<dbReference type="Proteomes" id="UP001235874">
    <property type="component" value="Chromosome"/>
</dbReference>
<dbReference type="SUPFAM" id="SSF56601">
    <property type="entry name" value="beta-lactamase/transpeptidase-like"/>
    <property type="match status" value="1"/>
</dbReference>
<organism evidence="4 5">
    <name type="scientific">Micromonospora profundi</name>
    <dbReference type="NCBI Taxonomy" id="1420889"/>
    <lineage>
        <taxon>Bacteria</taxon>
        <taxon>Bacillati</taxon>
        <taxon>Actinomycetota</taxon>
        <taxon>Actinomycetes</taxon>
        <taxon>Micromonosporales</taxon>
        <taxon>Micromonosporaceae</taxon>
        <taxon>Micromonospora</taxon>
    </lineage>
</organism>
<dbReference type="EC" id="3.1.1.103" evidence="4"/>
<dbReference type="InterPro" id="IPR050491">
    <property type="entry name" value="AmpC-like"/>
</dbReference>
<evidence type="ECO:0000313" key="5">
    <source>
        <dbReference type="Proteomes" id="UP001235874"/>
    </source>
</evidence>
<keyword evidence="5" id="KW-1185">Reference proteome</keyword>
<dbReference type="PANTHER" id="PTHR46825">
    <property type="entry name" value="D-ALANYL-D-ALANINE-CARBOXYPEPTIDASE/ENDOPEPTIDASE AMPH"/>
    <property type="match status" value="1"/>
</dbReference>
<sequence>MPAKTGDPARRRRTTRMAAVAVAAAVVGAALTGPSAFADSDSGRHGGPRDAVQRHLDGLVSESGFPGALASVRGAGGRERDYTAGVSDLQKRRPVPRDAQVRIGSNTKTFTAVVVLQLVGEGRIDLDATVEHHLPGVVHGNGHDGSKITVRQLLQQTSGLPDYDDVLFTKPQDLIDKSRSYYGPRRLVDAALTNTPHFPPGERWEYSNTNFVLAGLIVEQVTERPIGEEITNRIIRPLKLRDTYWPGVGEQRLRGTHPRGYVAVAPGAPWVDVTEMDPSLGWAAGQLVSTPDELRTFFDALVGGKLLKPAQQAALMTTVPAPGFEPTGQYAYGLGVARYELPCGGYAWGHGGDIQGFQTRNLATQDGRSAVVAVTGLPTTGEMLVAVNKTVETALCGTGS</sequence>
<evidence type="ECO:0000256" key="1">
    <source>
        <dbReference type="SAM" id="MobiDB-lite"/>
    </source>
</evidence>
<feature type="chain" id="PRO_5042565366" evidence="2">
    <location>
        <begin position="39"/>
        <end position="400"/>
    </location>
</feature>
<dbReference type="InterPro" id="IPR001466">
    <property type="entry name" value="Beta-lactam-related"/>
</dbReference>
<keyword evidence="2" id="KW-0732">Signal</keyword>
<proteinExistence type="predicted"/>
<dbReference type="InterPro" id="IPR006311">
    <property type="entry name" value="TAT_signal"/>
</dbReference>
<feature type="signal peptide" evidence="2">
    <location>
        <begin position="1"/>
        <end position="38"/>
    </location>
</feature>
<dbReference type="Pfam" id="PF00144">
    <property type="entry name" value="Beta-lactamase"/>
    <property type="match status" value="1"/>
</dbReference>
<dbReference type="InterPro" id="IPR012338">
    <property type="entry name" value="Beta-lactam/transpept-like"/>
</dbReference>
<dbReference type="AlphaFoldDB" id="A0AAJ6HWZ4"/>
<dbReference type="RefSeq" id="WP_306273680.1">
    <property type="nucleotide sequence ID" value="NZ_CP130472.1"/>
</dbReference>
<dbReference type="PROSITE" id="PS51318">
    <property type="entry name" value="TAT"/>
    <property type="match status" value="1"/>
</dbReference>
<feature type="region of interest" description="Disordered" evidence="1">
    <location>
        <begin position="71"/>
        <end position="93"/>
    </location>
</feature>
<dbReference type="KEGG" id="mprn:Q3V37_14200"/>
<protein>
    <submittedName>
        <fullName evidence="4">Serine hydrolase domain-containing protein</fullName>
        <ecNumber evidence="4">3.1.1.103</ecNumber>
    </submittedName>
</protein>
<name>A0AAJ6HWZ4_9ACTN</name>
<accession>A0AAJ6HWZ4</accession>
<evidence type="ECO:0000256" key="2">
    <source>
        <dbReference type="SAM" id="SignalP"/>
    </source>
</evidence>
<dbReference type="GO" id="GO:0016787">
    <property type="term" value="F:hydrolase activity"/>
    <property type="evidence" value="ECO:0007669"/>
    <property type="project" value="UniProtKB-KW"/>
</dbReference>
<dbReference type="EMBL" id="CP130472">
    <property type="protein sequence ID" value="WLS48276.1"/>
    <property type="molecule type" value="Genomic_DNA"/>
</dbReference>
<dbReference type="Gene3D" id="3.40.710.10">
    <property type="entry name" value="DD-peptidase/beta-lactamase superfamily"/>
    <property type="match status" value="1"/>
</dbReference>
<feature type="domain" description="Beta-lactamase-related" evidence="3">
    <location>
        <begin position="53"/>
        <end position="376"/>
    </location>
</feature>
<gene>
    <name evidence="4" type="ORF">Q3V37_14200</name>
</gene>
<dbReference type="PANTHER" id="PTHR46825:SF7">
    <property type="entry name" value="D-ALANYL-D-ALANINE CARBOXYPEPTIDASE"/>
    <property type="match status" value="1"/>
</dbReference>
<evidence type="ECO:0000259" key="3">
    <source>
        <dbReference type="Pfam" id="PF00144"/>
    </source>
</evidence>
<keyword evidence="4" id="KW-0378">Hydrolase</keyword>